<dbReference type="PANTHER" id="PTHR11715">
    <property type="entry name" value="GLYCINE CLEAVAGE SYSTEM H PROTEIN"/>
    <property type="match status" value="1"/>
</dbReference>
<evidence type="ECO:0000256" key="3">
    <source>
        <dbReference type="ARBA" id="ARBA00022946"/>
    </source>
</evidence>
<comment type="cofactor">
    <cofactor evidence="5">
        <name>(R)-lipoate</name>
        <dbReference type="ChEBI" id="CHEBI:83088"/>
    </cofactor>
    <text evidence="5">Binds 1 lipoyl cofactor covalently.</text>
</comment>
<dbReference type="InterPro" id="IPR002930">
    <property type="entry name" value="GCV_H"/>
</dbReference>
<dbReference type="GO" id="GO:0009249">
    <property type="term" value="P:protein lipoylation"/>
    <property type="evidence" value="ECO:0007669"/>
    <property type="project" value="EnsemblFungi"/>
</dbReference>
<dbReference type="InterPro" id="IPR011053">
    <property type="entry name" value="Single_hybrid_motif"/>
</dbReference>
<dbReference type="GeneID" id="34525933"/>
<dbReference type="NCBIfam" id="TIGR00527">
    <property type="entry name" value="gcvH"/>
    <property type="match status" value="1"/>
</dbReference>
<name>J7S678_HUIN7</name>
<dbReference type="PANTHER" id="PTHR11715:SF3">
    <property type="entry name" value="GLYCINE CLEAVAGE SYSTEM H PROTEIN-RELATED"/>
    <property type="match status" value="1"/>
</dbReference>
<dbReference type="RefSeq" id="XP_022464490.1">
    <property type="nucleotide sequence ID" value="XM_022607945.1"/>
</dbReference>
<dbReference type="OrthoDB" id="10264154at2759"/>
<evidence type="ECO:0000256" key="1">
    <source>
        <dbReference type="ARBA" id="ARBA00009249"/>
    </source>
</evidence>
<dbReference type="InterPro" id="IPR017453">
    <property type="entry name" value="GCV_H_sub"/>
</dbReference>
<keyword evidence="5" id="KW-0496">Mitochondrion</keyword>
<protein>
    <recommendedName>
        <fullName evidence="5">Glycine cleavage system H protein</fullName>
    </recommendedName>
</protein>
<dbReference type="Proteomes" id="UP000006310">
    <property type="component" value="Chromosome 4"/>
</dbReference>
<dbReference type="InterPro" id="IPR000089">
    <property type="entry name" value="Biotin_lipoyl"/>
</dbReference>
<dbReference type="InterPro" id="IPR033753">
    <property type="entry name" value="GCV_H/Fam206"/>
</dbReference>
<dbReference type="GO" id="GO:0005960">
    <property type="term" value="C:glycine cleavage complex"/>
    <property type="evidence" value="ECO:0007669"/>
    <property type="project" value="UniProtKB-UniRule"/>
</dbReference>
<dbReference type="PROSITE" id="PS00189">
    <property type="entry name" value="LIPOYL"/>
    <property type="match status" value="1"/>
</dbReference>
<dbReference type="STRING" id="1071383.J7S678"/>
<reference evidence="7 8" key="1">
    <citation type="journal article" date="2011" name="Proc. Natl. Acad. Sci. U.S.A.">
        <title>Evolutionary erosion of yeast sex chromosomes by mating-type switching accidents.</title>
        <authorList>
            <person name="Gordon J.L."/>
            <person name="Armisen D."/>
            <person name="Proux-Wera E."/>
            <person name="Oheigeartaigh S.S."/>
            <person name="Byrne K.P."/>
            <person name="Wolfe K.H."/>
        </authorList>
    </citation>
    <scope>NUCLEOTIDE SEQUENCE [LARGE SCALE GENOMIC DNA]</scope>
    <source>
        <strain evidence="8">ATCC MYA-139 / BCRC 22969 / CBS 8797 / CCRC 22969 / KCTC 17520 / NBRC 10181 / NCYC 3082</strain>
    </source>
</reference>
<organism evidence="7 8">
    <name type="scientific">Huiozyma naganishii (strain ATCC MYA-139 / BCRC 22969 / CBS 8797 / KCTC 17520 / NBRC 10181 / NCYC 3082 / Yp74L-3)</name>
    <name type="common">Yeast</name>
    <name type="synonym">Kazachstania naganishii</name>
    <dbReference type="NCBI Taxonomy" id="1071383"/>
    <lineage>
        <taxon>Eukaryota</taxon>
        <taxon>Fungi</taxon>
        <taxon>Dikarya</taxon>
        <taxon>Ascomycota</taxon>
        <taxon>Saccharomycotina</taxon>
        <taxon>Saccharomycetes</taxon>
        <taxon>Saccharomycetales</taxon>
        <taxon>Saccharomycetaceae</taxon>
        <taxon>Huiozyma</taxon>
    </lineage>
</organism>
<evidence type="ECO:0000313" key="8">
    <source>
        <dbReference type="Proteomes" id="UP000006310"/>
    </source>
</evidence>
<dbReference type="Pfam" id="PF01597">
    <property type="entry name" value="GCV_H"/>
    <property type="match status" value="1"/>
</dbReference>
<evidence type="ECO:0000256" key="4">
    <source>
        <dbReference type="PIRSR" id="PIRSR617453-50"/>
    </source>
</evidence>
<dbReference type="HAMAP" id="MF_00272">
    <property type="entry name" value="GcvH"/>
    <property type="match status" value="1"/>
</dbReference>
<keyword evidence="2 4" id="KW-0450">Lipoyl</keyword>
<sequence>MLSTGRVLLRQSATIPRLFLRAQSTNSLNKLELPFKYSNSGPSQVKYTKDHEWVSLHEDGTAFLGITKYAADALGDATYVELPETGREVEVEESVGSVESVKSASEVYMPLAGTVKEVNTALEESPQLINEDPLGKGWMVQFEYELEKSKAAIDGLYTLEQYEKFLKE</sequence>
<evidence type="ECO:0000313" key="7">
    <source>
        <dbReference type="EMBL" id="CCK70244.1"/>
    </source>
</evidence>
<dbReference type="InterPro" id="IPR003016">
    <property type="entry name" value="2-oxoA_DH_lipoyl-BS"/>
</dbReference>
<evidence type="ECO:0000256" key="5">
    <source>
        <dbReference type="RuleBase" id="RU364055"/>
    </source>
</evidence>
<dbReference type="PROSITE" id="PS50968">
    <property type="entry name" value="BIOTINYL_LIPOYL"/>
    <property type="match status" value="1"/>
</dbReference>
<dbReference type="GO" id="GO:0031405">
    <property type="term" value="F:lipoic acid binding"/>
    <property type="evidence" value="ECO:0007669"/>
    <property type="project" value="EnsemblFungi"/>
</dbReference>
<comment type="subcellular location">
    <subcellularLocation>
        <location evidence="5">Mitochondrion</location>
    </subcellularLocation>
</comment>
<keyword evidence="3 5" id="KW-0809">Transit peptide</keyword>
<dbReference type="SUPFAM" id="SSF51230">
    <property type="entry name" value="Single hybrid motif"/>
    <property type="match status" value="1"/>
</dbReference>
<comment type="similarity">
    <text evidence="1 5">Belongs to the GcvH family.</text>
</comment>
<dbReference type="NCBIfam" id="NF002270">
    <property type="entry name" value="PRK01202.1"/>
    <property type="match status" value="1"/>
</dbReference>
<dbReference type="CDD" id="cd06848">
    <property type="entry name" value="GCS_H"/>
    <property type="match status" value="1"/>
</dbReference>
<dbReference type="HOGENOM" id="CLU_097408_2_0_1"/>
<dbReference type="Gene3D" id="2.40.50.100">
    <property type="match status" value="1"/>
</dbReference>
<dbReference type="EMBL" id="HE978317">
    <property type="protein sequence ID" value="CCK70244.1"/>
    <property type="molecule type" value="Genomic_DNA"/>
</dbReference>
<dbReference type="GO" id="GO:0006730">
    <property type="term" value="P:one-carbon metabolic process"/>
    <property type="evidence" value="ECO:0007669"/>
    <property type="project" value="EnsemblFungi"/>
</dbReference>
<dbReference type="AlphaFoldDB" id="J7S678"/>
<dbReference type="eggNOG" id="KOG3373">
    <property type="taxonomic scope" value="Eukaryota"/>
</dbReference>
<dbReference type="KEGG" id="kng:KNAG_0D05050"/>
<dbReference type="GO" id="GO:0005739">
    <property type="term" value="C:mitochondrion"/>
    <property type="evidence" value="ECO:0007669"/>
    <property type="project" value="UniProtKB-SubCell"/>
</dbReference>
<feature type="domain" description="Lipoyl-binding" evidence="6">
    <location>
        <begin position="61"/>
        <end position="143"/>
    </location>
</feature>
<gene>
    <name evidence="7" type="primary">KNAG0D05050</name>
    <name evidence="7" type="ordered locus">KNAG_0D05050</name>
</gene>
<dbReference type="GO" id="GO:0019464">
    <property type="term" value="P:glycine decarboxylation via glycine cleavage system"/>
    <property type="evidence" value="ECO:0007669"/>
    <property type="project" value="UniProtKB-UniRule"/>
</dbReference>
<evidence type="ECO:0000259" key="6">
    <source>
        <dbReference type="PROSITE" id="PS50968"/>
    </source>
</evidence>
<proteinExistence type="inferred from homology"/>
<keyword evidence="8" id="KW-1185">Reference proteome</keyword>
<evidence type="ECO:0000256" key="2">
    <source>
        <dbReference type="ARBA" id="ARBA00022823"/>
    </source>
</evidence>
<accession>J7S678</accession>
<comment type="function">
    <text evidence="5">The H protein shuttles the methylamine group of glycine from the P protein to the T protein.</text>
</comment>
<dbReference type="OMA" id="HEWVEMV"/>
<comment type="subunit">
    <text evidence="5">The glycine cleavage system is composed of four proteins: P, T, L and H.</text>
</comment>
<reference evidence="8" key="2">
    <citation type="submission" date="2012-08" db="EMBL/GenBank/DDBJ databases">
        <title>Genome sequence of Kazachstania naganishii.</title>
        <authorList>
            <person name="Gordon J.L."/>
            <person name="Armisen D."/>
            <person name="Proux-Wera E."/>
            <person name="OhEigeartaigh S.S."/>
            <person name="Byrne K.P."/>
            <person name="Wolfe K.H."/>
        </authorList>
    </citation>
    <scope>NUCLEOTIDE SEQUENCE [LARGE SCALE GENOMIC DNA]</scope>
    <source>
        <strain evidence="8">ATCC MYA-139 / BCRC 22969 / CBS 8797 / CCRC 22969 / KCTC 17520 / NBRC 10181 / NCYC 3082</strain>
    </source>
</reference>
<feature type="modified residue" description="N6-lipoyllysine" evidence="4">
    <location>
        <position position="102"/>
    </location>
</feature>